<feature type="chain" id="PRO_5009113518" evidence="1">
    <location>
        <begin position="22"/>
        <end position="94"/>
    </location>
</feature>
<evidence type="ECO:0000256" key="1">
    <source>
        <dbReference type="SAM" id="SignalP"/>
    </source>
</evidence>
<dbReference type="EMBL" id="LC146511">
    <property type="protein sequence ID" value="BAV78815.1"/>
    <property type="molecule type" value="mRNA"/>
</dbReference>
<protein>
    <submittedName>
        <fullName evidence="2">Myosuppressin</fullName>
    </submittedName>
</protein>
<reference evidence="2" key="1">
    <citation type="submission" date="2016-04" db="EMBL/GenBank/DDBJ databases">
        <title>Identification of allatostatic molecules in the brown-winged green bug Plautia stali.</title>
        <authorList>
            <person name="Matsumoto K."/>
            <person name="Suetsugu Y."/>
            <person name="Tanaka Y."/>
            <person name="Kotaki T."/>
            <person name="Goto S.G."/>
            <person name="Shinoda T."/>
            <person name="Shiga S."/>
        </authorList>
    </citation>
    <scope>NUCLEOTIDE SEQUENCE</scope>
</reference>
<proteinExistence type="evidence at transcript level"/>
<evidence type="ECO:0000313" key="2">
    <source>
        <dbReference type="EMBL" id="BAV78815.1"/>
    </source>
</evidence>
<feature type="signal peptide" evidence="1">
    <location>
        <begin position="1"/>
        <end position="21"/>
    </location>
</feature>
<dbReference type="AlphaFoldDB" id="A0A1E1G7T7"/>
<sequence length="94" mass="10545">MNFSWMWTVLSAGLIAGTALGAPGPDCSPAVLQELPARVRNMCAALYQFSNALQQYIEENPSYQPIAREASPIYESGVKRQDIDHVFLRFGRRR</sequence>
<gene>
    <name evidence="2" type="primary">MS</name>
</gene>
<organism evidence="2">
    <name type="scientific">Plautia stali</name>
    <name type="common">Stink bug</name>
    <dbReference type="NCBI Taxonomy" id="106108"/>
    <lineage>
        <taxon>Eukaryota</taxon>
        <taxon>Metazoa</taxon>
        <taxon>Ecdysozoa</taxon>
        <taxon>Arthropoda</taxon>
        <taxon>Hexapoda</taxon>
        <taxon>Insecta</taxon>
        <taxon>Pterygota</taxon>
        <taxon>Neoptera</taxon>
        <taxon>Paraneoptera</taxon>
        <taxon>Hemiptera</taxon>
        <taxon>Heteroptera</taxon>
        <taxon>Panheteroptera</taxon>
        <taxon>Pentatomomorpha</taxon>
        <taxon>Pentatomoidea</taxon>
        <taxon>Pentatomidae</taxon>
        <taxon>Pentatominae</taxon>
        <taxon>Plautia</taxon>
    </lineage>
</organism>
<accession>A0A1E1G7T7</accession>
<name>A0A1E1G7T7_PLAST</name>
<keyword evidence="1" id="KW-0732">Signal</keyword>